<keyword evidence="6" id="KW-0868">Chloride</keyword>
<comment type="function">
    <text evidence="6">Forms chloride channels.</text>
</comment>
<dbReference type="InterPro" id="IPR000615">
    <property type="entry name" value="Bestrophin"/>
</dbReference>
<reference evidence="7 8" key="1">
    <citation type="submission" date="2024-08" db="EMBL/GenBank/DDBJ databases">
        <title>Gnathostoma spinigerum genome.</title>
        <authorList>
            <person name="Gonzalez-Bertolin B."/>
            <person name="Monzon S."/>
            <person name="Zaballos A."/>
            <person name="Jimenez P."/>
            <person name="Dekumyoy P."/>
            <person name="Varona S."/>
            <person name="Cuesta I."/>
            <person name="Sumanam S."/>
            <person name="Adisakwattana P."/>
            <person name="Gasser R.B."/>
            <person name="Hernandez-Gonzalez A."/>
            <person name="Young N.D."/>
            <person name="Perteguer M.J."/>
        </authorList>
    </citation>
    <scope>NUCLEOTIDE SEQUENCE [LARGE SCALE GENOMIC DNA]</scope>
    <source>
        <strain evidence="7">AL3</strain>
        <tissue evidence="7">Liver</tissue>
    </source>
</reference>
<keyword evidence="6" id="KW-0813">Transport</keyword>
<dbReference type="GO" id="GO:0034707">
    <property type="term" value="C:chloride channel complex"/>
    <property type="evidence" value="ECO:0007669"/>
    <property type="project" value="UniProtKB-KW"/>
</dbReference>
<keyword evidence="4 6" id="KW-0472">Membrane</keyword>
<dbReference type="AlphaFoldDB" id="A0ABD6EM61"/>
<sequence>MTVSYQLDVSSASALSFFRLLFRWKASIWKIVLKELFIWTALYLIIAFIYRTNYFMNENQKIIFEEVAYYCHEHMHFIPLTFILGFFVNIIVSRWSDVFINMGYIESQAIIIGNYVRGDDVETRLMRRAMVRYMCLSQALVYRDISVRVRKRFPTYESLIEAVIDEAGDNQS</sequence>
<dbReference type="PANTHER" id="PTHR10736">
    <property type="entry name" value="BESTROPHIN"/>
    <property type="match status" value="1"/>
</dbReference>
<dbReference type="GO" id="GO:0005254">
    <property type="term" value="F:chloride channel activity"/>
    <property type="evidence" value="ECO:0007669"/>
    <property type="project" value="UniProtKB-KW"/>
</dbReference>
<comment type="similarity">
    <text evidence="5 6">Belongs to the anion channel-forming bestrophin (TC 1.A.46) family. Calcium-sensitive chloride channel subfamily.</text>
</comment>
<feature type="transmembrane region" description="Helical" evidence="6">
    <location>
        <begin position="74"/>
        <end position="92"/>
    </location>
</feature>
<keyword evidence="6" id="KW-0407">Ion channel</keyword>
<comment type="caution">
    <text evidence="7">The sequence shown here is derived from an EMBL/GenBank/DDBJ whole genome shotgun (WGS) entry which is preliminary data.</text>
</comment>
<dbReference type="InterPro" id="IPR021134">
    <property type="entry name" value="Bestrophin-like"/>
</dbReference>
<evidence type="ECO:0000256" key="3">
    <source>
        <dbReference type="ARBA" id="ARBA00022989"/>
    </source>
</evidence>
<keyword evidence="6" id="KW-0406">Ion transport</keyword>
<keyword evidence="8" id="KW-1185">Reference proteome</keyword>
<protein>
    <recommendedName>
        <fullName evidence="6">Bestrophin homolog</fullName>
    </recommendedName>
</protein>
<keyword evidence="3 6" id="KW-1133">Transmembrane helix</keyword>
<organism evidence="7 8">
    <name type="scientific">Gnathostoma spinigerum</name>
    <dbReference type="NCBI Taxonomy" id="75299"/>
    <lineage>
        <taxon>Eukaryota</taxon>
        <taxon>Metazoa</taxon>
        <taxon>Ecdysozoa</taxon>
        <taxon>Nematoda</taxon>
        <taxon>Chromadorea</taxon>
        <taxon>Rhabditida</taxon>
        <taxon>Spirurina</taxon>
        <taxon>Gnathostomatomorpha</taxon>
        <taxon>Gnathostomatoidea</taxon>
        <taxon>Gnathostomatidae</taxon>
        <taxon>Gnathostoma</taxon>
    </lineage>
</organism>
<feature type="transmembrane region" description="Helical" evidence="6">
    <location>
        <begin position="36"/>
        <end position="54"/>
    </location>
</feature>
<dbReference type="Pfam" id="PF01062">
    <property type="entry name" value="Bestrophin"/>
    <property type="match status" value="1"/>
</dbReference>
<keyword evidence="6" id="KW-1003">Cell membrane</keyword>
<dbReference type="GO" id="GO:0005886">
    <property type="term" value="C:plasma membrane"/>
    <property type="evidence" value="ECO:0007669"/>
    <property type="project" value="UniProtKB-SubCell"/>
</dbReference>
<keyword evidence="2 6" id="KW-0812">Transmembrane</keyword>
<evidence type="ECO:0000256" key="2">
    <source>
        <dbReference type="ARBA" id="ARBA00022692"/>
    </source>
</evidence>
<evidence type="ECO:0000256" key="4">
    <source>
        <dbReference type="ARBA" id="ARBA00023136"/>
    </source>
</evidence>
<evidence type="ECO:0000256" key="1">
    <source>
        <dbReference type="ARBA" id="ARBA00004370"/>
    </source>
</evidence>
<comment type="subcellular location">
    <subcellularLocation>
        <location evidence="6">Cell membrane</location>
        <topology evidence="6">Multi-pass membrane protein</topology>
    </subcellularLocation>
    <subcellularLocation>
        <location evidence="1">Membrane</location>
    </subcellularLocation>
</comment>
<proteinExistence type="inferred from homology"/>
<name>A0ABD6EM61_9BILA</name>
<evidence type="ECO:0000256" key="6">
    <source>
        <dbReference type="RuleBase" id="RU363126"/>
    </source>
</evidence>
<evidence type="ECO:0000313" key="7">
    <source>
        <dbReference type="EMBL" id="MFH4980356.1"/>
    </source>
</evidence>
<gene>
    <name evidence="7" type="ORF">AB6A40_007065</name>
</gene>
<evidence type="ECO:0000256" key="5">
    <source>
        <dbReference type="ARBA" id="ARBA00034769"/>
    </source>
</evidence>
<evidence type="ECO:0000313" key="8">
    <source>
        <dbReference type="Proteomes" id="UP001608902"/>
    </source>
</evidence>
<dbReference type="EMBL" id="JBGFUD010005440">
    <property type="protein sequence ID" value="MFH4980356.1"/>
    <property type="molecule type" value="Genomic_DNA"/>
</dbReference>
<dbReference type="PANTHER" id="PTHR10736:SF0">
    <property type="entry name" value="BESTROPHIN HOMOLOG"/>
    <property type="match status" value="1"/>
</dbReference>
<accession>A0ABD6EM61</accession>
<keyword evidence="6" id="KW-0869">Chloride channel</keyword>
<dbReference type="Proteomes" id="UP001608902">
    <property type="component" value="Unassembled WGS sequence"/>
</dbReference>